<dbReference type="Pfam" id="PF02405">
    <property type="entry name" value="MlaE"/>
    <property type="match status" value="1"/>
</dbReference>
<dbReference type="GO" id="GO:0043190">
    <property type="term" value="C:ATP-binding cassette (ABC) transporter complex"/>
    <property type="evidence" value="ECO:0007669"/>
    <property type="project" value="InterPro"/>
</dbReference>
<protein>
    <submittedName>
        <fullName evidence="2">ABC transporter permease</fullName>
    </submittedName>
</protein>
<dbReference type="RefSeq" id="WP_065287696.1">
    <property type="nucleotide sequence ID" value="NZ_LFOE01000007.1"/>
</dbReference>
<proteinExistence type="predicted"/>
<evidence type="ECO:0000256" key="1">
    <source>
        <dbReference type="SAM" id="Phobius"/>
    </source>
</evidence>
<comment type="caution">
    <text evidence="2">The sequence shown here is derived from an EMBL/GenBank/DDBJ whole genome shotgun (WGS) entry which is preliminary data.</text>
</comment>
<feature type="transmembrane region" description="Helical" evidence="1">
    <location>
        <begin position="261"/>
        <end position="280"/>
    </location>
</feature>
<feature type="transmembrane region" description="Helical" evidence="1">
    <location>
        <begin position="171"/>
        <end position="200"/>
    </location>
</feature>
<gene>
    <name evidence="2" type="ORF">ACT18_07555</name>
</gene>
<reference evidence="2 3" key="1">
    <citation type="submission" date="2015-06" db="EMBL/GenBank/DDBJ databases">
        <title>Genome sequence of Mycobacterium kumamotonense strain Roo.</title>
        <authorList>
            <person name="Greninger A.L."/>
            <person name="Cunningham G."/>
            <person name="Miller S."/>
        </authorList>
    </citation>
    <scope>NUCLEOTIDE SEQUENCE [LARGE SCALE GENOMIC DNA]</scope>
    <source>
        <strain evidence="2 3">Roo</strain>
    </source>
</reference>
<sequence length="290" mass="30191">MATPTRHLPYGLGRPVRLSASAAGAAGSALERLGHQGTFLIQVLAAIPRTITHYRRQTGALLVDMIWGNGSLIVGGGTIGVLVFLGAAVGGSVGVEGYAALDMVGMGPLTGFVSAYANTREMAPMIAAIGFAAQAGTRMTAEIGAMRISEEIDALEAQAIRSIPFVVTTRVIAGMITIIPLYVLTLILSYLSCALVVNVVHGQSSGTYYHYFDAFIQPSDVLCSVIKAAVFVTLIIAIHGYQGYYASGGPEGVGQASGRAIRASLITVVLADMMLTLLFWGNNPGVQISG</sequence>
<evidence type="ECO:0000313" key="2">
    <source>
        <dbReference type="EMBL" id="OBY32350.1"/>
    </source>
</evidence>
<dbReference type="PANTHER" id="PTHR30188:SF13">
    <property type="entry name" value="CONSERVED HYPOTHETICAL INTEGRAL MEMBRANE PROTEIN YRBE3B"/>
    <property type="match status" value="1"/>
</dbReference>
<dbReference type="EMBL" id="LFOE01000007">
    <property type="protein sequence ID" value="OBY32350.1"/>
    <property type="molecule type" value="Genomic_DNA"/>
</dbReference>
<keyword evidence="1" id="KW-1133">Transmembrane helix</keyword>
<keyword evidence="3" id="KW-1185">Reference proteome</keyword>
<feature type="transmembrane region" description="Helical" evidence="1">
    <location>
        <begin position="221"/>
        <end position="241"/>
    </location>
</feature>
<dbReference type="GO" id="GO:0005548">
    <property type="term" value="F:phospholipid transporter activity"/>
    <property type="evidence" value="ECO:0007669"/>
    <property type="project" value="TreeGrafter"/>
</dbReference>
<name>A0A1B8SHY3_9MYCO</name>
<dbReference type="InterPro" id="IPR030802">
    <property type="entry name" value="Permease_MalE"/>
</dbReference>
<dbReference type="Proteomes" id="UP000092668">
    <property type="component" value="Unassembled WGS sequence"/>
</dbReference>
<organism evidence="2 3">
    <name type="scientific">Mycolicibacter kumamotonensis</name>
    <dbReference type="NCBI Taxonomy" id="354243"/>
    <lineage>
        <taxon>Bacteria</taxon>
        <taxon>Bacillati</taxon>
        <taxon>Actinomycetota</taxon>
        <taxon>Actinomycetes</taxon>
        <taxon>Mycobacteriales</taxon>
        <taxon>Mycobacteriaceae</taxon>
        <taxon>Mycolicibacter</taxon>
    </lineage>
</organism>
<dbReference type="OrthoDB" id="3745645at2"/>
<dbReference type="PATRIC" id="fig|354243.3.peg.1575"/>
<keyword evidence="1" id="KW-0472">Membrane</keyword>
<dbReference type="AlphaFoldDB" id="A0A1B8SHY3"/>
<accession>A0A1B8SHY3</accession>
<keyword evidence="1" id="KW-0812">Transmembrane</keyword>
<dbReference type="PANTHER" id="PTHR30188">
    <property type="entry name" value="ABC TRANSPORTER PERMEASE PROTEIN-RELATED"/>
    <property type="match status" value="1"/>
</dbReference>
<evidence type="ECO:0000313" key="3">
    <source>
        <dbReference type="Proteomes" id="UP000092668"/>
    </source>
</evidence>